<keyword evidence="1" id="KW-0732">Signal</keyword>
<name>A0A0K2UT68_LEPSM</name>
<reference evidence="2" key="1">
    <citation type="submission" date="2014-05" db="EMBL/GenBank/DDBJ databases">
        <authorList>
            <person name="Chronopoulou M."/>
        </authorList>
    </citation>
    <scope>NUCLEOTIDE SEQUENCE</scope>
    <source>
        <tissue evidence="2">Whole organism</tissue>
    </source>
</reference>
<accession>A0A0K2UT68</accession>
<proteinExistence type="predicted"/>
<organism evidence="2">
    <name type="scientific">Lepeophtheirus salmonis</name>
    <name type="common">Salmon louse</name>
    <name type="synonym">Caligus salmonis</name>
    <dbReference type="NCBI Taxonomy" id="72036"/>
    <lineage>
        <taxon>Eukaryota</taxon>
        <taxon>Metazoa</taxon>
        <taxon>Ecdysozoa</taxon>
        <taxon>Arthropoda</taxon>
        <taxon>Crustacea</taxon>
        <taxon>Multicrustacea</taxon>
        <taxon>Hexanauplia</taxon>
        <taxon>Copepoda</taxon>
        <taxon>Siphonostomatoida</taxon>
        <taxon>Caligidae</taxon>
        <taxon>Lepeophtheirus</taxon>
    </lineage>
</organism>
<sequence>NMLYSYLLILLSIFYSSMVQGFHSPIHFDDIKPLDMLKLKDWPENAMVIGPWLCDPKRFPNFDGFCPSYAECNHGICLPRKSCIARSLRMDFFWKM</sequence>
<dbReference type="AlphaFoldDB" id="A0A0K2UT68"/>
<feature type="non-terminal residue" evidence="2">
    <location>
        <position position="1"/>
    </location>
</feature>
<feature type="signal peptide" evidence="1">
    <location>
        <begin position="1"/>
        <end position="21"/>
    </location>
</feature>
<evidence type="ECO:0000313" key="2">
    <source>
        <dbReference type="EMBL" id="CDW41459.1"/>
    </source>
</evidence>
<protein>
    <submittedName>
        <fullName evidence="2">Uncharacterized protein</fullName>
    </submittedName>
</protein>
<feature type="chain" id="PRO_5005488901" evidence="1">
    <location>
        <begin position="22"/>
        <end position="96"/>
    </location>
</feature>
<dbReference type="EMBL" id="HACA01024098">
    <property type="protein sequence ID" value="CDW41459.1"/>
    <property type="molecule type" value="Transcribed_RNA"/>
</dbReference>
<evidence type="ECO:0000256" key="1">
    <source>
        <dbReference type="SAM" id="SignalP"/>
    </source>
</evidence>